<dbReference type="GO" id="GO:0030574">
    <property type="term" value="P:collagen catabolic process"/>
    <property type="evidence" value="ECO:0007669"/>
    <property type="project" value="TreeGrafter"/>
</dbReference>
<evidence type="ECO:0000256" key="9">
    <source>
        <dbReference type="PIRSR" id="PIRSR621190-1"/>
    </source>
</evidence>
<feature type="binding site" description="in inhibited form" evidence="10">
    <location>
        <position position="90"/>
    </location>
    <ligand>
        <name>Zn(2+)</name>
        <dbReference type="ChEBI" id="CHEBI:29105"/>
        <label>2</label>
        <note>catalytic</note>
    </ligand>
</feature>
<keyword evidence="3 10" id="KW-0479">Metal-binding</keyword>
<evidence type="ECO:0000256" key="7">
    <source>
        <dbReference type="ARBA" id="ARBA00023049"/>
    </source>
</evidence>
<feature type="binding site" evidence="10">
    <location>
        <position position="175"/>
    </location>
    <ligand>
        <name>Ca(2+)</name>
        <dbReference type="ChEBI" id="CHEBI:29108"/>
        <label>3</label>
    </ligand>
</feature>
<dbReference type="PROSITE" id="PS00546">
    <property type="entry name" value="CYSTEINE_SWITCH"/>
    <property type="match status" value="1"/>
</dbReference>
<feature type="binding site" evidence="10">
    <location>
        <position position="226"/>
    </location>
    <ligand>
        <name>Zn(2+)</name>
        <dbReference type="ChEBI" id="CHEBI:29105"/>
        <label>2</label>
        <note>catalytic</note>
    </ligand>
</feature>
<dbReference type="SUPFAM" id="SSF47090">
    <property type="entry name" value="PGBD-like"/>
    <property type="match status" value="1"/>
</dbReference>
<feature type="binding site" evidence="10">
    <location>
        <position position="194"/>
    </location>
    <ligand>
        <name>Ca(2+)</name>
        <dbReference type="ChEBI" id="CHEBI:29108"/>
        <label>2</label>
    </ligand>
</feature>
<feature type="binding site" evidence="10">
    <location>
        <position position="182"/>
    </location>
    <ligand>
        <name>Zn(2+)</name>
        <dbReference type="ChEBI" id="CHEBI:29105"/>
        <label>1</label>
    </ligand>
</feature>
<keyword evidence="7" id="KW-0482">Metalloprotease</keyword>
<sequence>MNALSLTLILTLCHLVVSSPLGSVKETLNKADESQLVINYLVRYGYVEKGKSYSNEQVKEGLKKLQNFFSLPETGVVDEATLELMKAPRCGVPDIITNRNRYVIGSPGFNKKQLTYKVGRYSPKLTDQEVDENVKLALDMWGVNSTLTFSKVDENPDLMIDFVQRVHNDSFPFDGPGHVLAHAFYPKDSKRGGDLHYDEEEDWKILDSPLVPGIDFFSVSLHELGHSLGLAHSPIRAAVMYAKYQYIYKDVGLHEDDKLGIHQIYVLGGKP</sequence>
<dbReference type="AlphaFoldDB" id="A0AAN7P2J1"/>
<dbReference type="InterPro" id="IPR006026">
    <property type="entry name" value="Peptidase_Metallo"/>
</dbReference>
<dbReference type="Pfam" id="PF01471">
    <property type="entry name" value="PG_binding_1"/>
    <property type="match status" value="1"/>
</dbReference>
<evidence type="ECO:0000256" key="4">
    <source>
        <dbReference type="ARBA" id="ARBA00022729"/>
    </source>
</evidence>
<evidence type="ECO:0000256" key="2">
    <source>
        <dbReference type="ARBA" id="ARBA00022670"/>
    </source>
</evidence>
<accession>A0AAN7P2J1</accession>
<dbReference type="GO" id="GO:0031012">
    <property type="term" value="C:extracellular matrix"/>
    <property type="evidence" value="ECO:0007669"/>
    <property type="project" value="InterPro"/>
</dbReference>
<evidence type="ECO:0000256" key="11">
    <source>
        <dbReference type="SAM" id="SignalP"/>
    </source>
</evidence>
<comment type="similarity">
    <text evidence="1">Belongs to the peptidase M10A family.</text>
</comment>
<dbReference type="Pfam" id="PF00413">
    <property type="entry name" value="Peptidase_M10"/>
    <property type="match status" value="1"/>
</dbReference>
<keyword evidence="4 11" id="KW-0732">Signal</keyword>
<comment type="cofactor">
    <cofactor evidence="10">
        <name>Ca(2+)</name>
        <dbReference type="ChEBI" id="CHEBI:29108"/>
    </cofactor>
    <text evidence="10">Can bind about 5 Ca(2+) ions per subunit.</text>
</comment>
<feature type="binding site" evidence="10">
    <location>
        <position position="167"/>
    </location>
    <ligand>
        <name>Zn(2+)</name>
        <dbReference type="ChEBI" id="CHEBI:29105"/>
        <label>1</label>
    </ligand>
</feature>
<dbReference type="PANTHER" id="PTHR10201">
    <property type="entry name" value="MATRIX METALLOPROTEINASE"/>
    <property type="match status" value="1"/>
</dbReference>
<feature type="binding site" evidence="10">
    <location>
        <position position="201"/>
    </location>
    <ligand>
        <name>Ca(2+)</name>
        <dbReference type="ChEBI" id="CHEBI:29108"/>
        <label>1</label>
    </ligand>
</feature>
<dbReference type="GO" id="GO:0030198">
    <property type="term" value="P:extracellular matrix organization"/>
    <property type="evidence" value="ECO:0007669"/>
    <property type="project" value="TreeGrafter"/>
</dbReference>
<comment type="cofactor">
    <cofactor evidence="10">
        <name>Zn(2+)</name>
        <dbReference type="ChEBI" id="CHEBI:29105"/>
    </cofactor>
    <text evidence="10">Binds 2 Zn(2+) ions per subunit.</text>
</comment>
<evidence type="ECO:0000256" key="10">
    <source>
        <dbReference type="PIRSR" id="PIRSR621190-2"/>
    </source>
</evidence>
<dbReference type="GO" id="GO:0008270">
    <property type="term" value="F:zinc ion binding"/>
    <property type="evidence" value="ECO:0007669"/>
    <property type="project" value="InterPro"/>
</dbReference>
<dbReference type="EMBL" id="JARPUR010000005">
    <property type="protein sequence ID" value="KAK4875142.1"/>
    <property type="molecule type" value="Genomic_DNA"/>
</dbReference>
<feature type="binding site" evidence="10">
    <location>
        <position position="196"/>
    </location>
    <ligand>
        <name>Zn(2+)</name>
        <dbReference type="ChEBI" id="CHEBI:29105"/>
        <label>1</label>
    </ligand>
</feature>
<feature type="binding site" evidence="10">
    <location>
        <position position="232"/>
    </location>
    <ligand>
        <name>Zn(2+)</name>
        <dbReference type="ChEBI" id="CHEBI:29105"/>
        <label>2</label>
        <note>catalytic</note>
    </ligand>
</feature>
<feature type="signal peptide" evidence="11">
    <location>
        <begin position="1"/>
        <end position="18"/>
    </location>
</feature>
<dbReference type="SMART" id="SM00235">
    <property type="entry name" value="ZnMc"/>
    <property type="match status" value="1"/>
</dbReference>
<evidence type="ECO:0000256" key="8">
    <source>
        <dbReference type="ARBA" id="ARBA00023145"/>
    </source>
</evidence>
<dbReference type="GO" id="GO:0005615">
    <property type="term" value="C:extracellular space"/>
    <property type="evidence" value="ECO:0007669"/>
    <property type="project" value="TreeGrafter"/>
</dbReference>
<dbReference type="InterPro" id="IPR001818">
    <property type="entry name" value="Pept_M10_metallopeptidase"/>
</dbReference>
<keyword evidence="10" id="KW-0106">Calcium</keyword>
<dbReference type="InterPro" id="IPR033739">
    <property type="entry name" value="M10A_MMP"/>
</dbReference>
<dbReference type="Proteomes" id="UP001353858">
    <property type="component" value="Unassembled WGS sequence"/>
</dbReference>
<dbReference type="CDD" id="cd04278">
    <property type="entry name" value="ZnMc_MMP"/>
    <property type="match status" value="1"/>
</dbReference>
<dbReference type="InterPro" id="IPR021190">
    <property type="entry name" value="Pept_M10A"/>
</dbReference>
<keyword evidence="2" id="KW-0645">Protease</keyword>
<dbReference type="PRINTS" id="PR00138">
    <property type="entry name" value="MATRIXIN"/>
</dbReference>
<feature type="chain" id="PRO_5042875620" description="Peptidase metallopeptidase domain-containing protein" evidence="11">
    <location>
        <begin position="19"/>
        <end position="271"/>
    </location>
</feature>
<keyword evidence="8" id="KW-0865">Zymogen</keyword>
<dbReference type="GO" id="GO:0006508">
    <property type="term" value="P:proteolysis"/>
    <property type="evidence" value="ECO:0007669"/>
    <property type="project" value="UniProtKB-KW"/>
</dbReference>
<name>A0AAN7P2J1_9COLE</name>
<gene>
    <name evidence="13" type="ORF">RN001_011564</name>
</gene>
<dbReference type="GO" id="GO:0004222">
    <property type="term" value="F:metalloendopeptidase activity"/>
    <property type="evidence" value="ECO:0007669"/>
    <property type="project" value="InterPro"/>
</dbReference>
<dbReference type="InterPro" id="IPR021158">
    <property type="entry name" value="Pept_M10A_Zn_BS"/>
</dbReference>
<evidence type="ECO:0000256" key="6">
    <source>
        <dbReference type="ARBA" id="ARBA00022833"/>
    </source>
</evidence>
<dbReference type="SUPFAM" id="SSF55486">
    <property type="entry name" value="Metalloproteases ('zincins'), catalytic domain"/>
    <property type="match status" value="1"/>
</dbReference>
<keyword evidence="5" id="KW-0378">Hydrolase</keyword>
<comment type="caution">
    <text evidence="13">The sequence shown here is derived from an EMBL/GenBank/DDBJ whole genome shotgun (WGS) entry which is preliminary data.</text>
</comment>
<proteinExistence type="inferred from homology"/>
<protein>
    <recommendedName>
        <fullName evidence="12">Peptidase metallopeptidase domain-containing protein</fullName>
    </recommendedName>
</protein>
<feature type="binding site" evidence="10">
    <location>
        <position position="192"/>
    </location>
    <ligand>
        <name>Ca(2+)</name>
        <dbReference type="ChEBI" id="CHEBI:29108"/>
        <label>2</label>
    </ligand>
</feature>
<evidence type="ECO:0000256" key="1">
    <source>
        <dbReference type="ARBA" id="ARBA00010370"/>
    </source>
</evidence>
<dbReference type="InterPro" id="IPR024079">
    <property type="entry name" value="MetalloPept_cat_dom_sf"/>
</dbReference>
<feature type="binding site" evidence="10">
    <location>
        <position position="174"/>
    </location>
    <ligand>
        <name>Ca(2+)</name>
        <dbReference type="ChEBI" id="CHEBI:29108"/>
        <label>3</label>
    </ligand>
</feature>
<organism evidence="13 14">
    <name type="scientific">Aquatica leii</name>
    <dbReference type="NCBI Taxonomy" id="1421715"/>
    <lineage>
        <taxon>Eukaryota</taxon>
        <taxon>Metazoa</taxon>
        <taxon>Ecdysozoa</taxon>
        <taxon>Arthropoda</taxon>
        <taxon>Hexapoda</taxon>
        <taxon>Insecta</taxon>
        <taxon>Pterygota</taxon>
        <taxon>Neoptera</taxon>
        <taxon>Endopterygota</taxon>
        <taxon>Coleoptera</taxon>
        <taxon>Polyphaga</taxon>
        <taxon>Elateriformia</taxon>
        <taxon>Elateroidea</taxon>
        <taxon>Lampyridae</taxon>
        <taxon>Luciolinae</taxon>
        <taxon>Aquatica</taxon>
    </lineage>
</organism>
<dbReference type="Gene3D" id="3.40.390.10">
    <property type="entry name" value="Collagenase (Catalytic Domain)"/>
    <property type="match status" value="1"/>
</dbReference>
<feature type="binding site" evidence="10">
    <location>
        <position position="240"/>
    </location>
    <ligand>
        <name>Zn(2+)</name>
        <dbReference type="ChEBI" id="CHEBI:29105"/>
        <label>2</label>
        <note>catalytic</note>
    </ligand>
</feature>
<feature type="binding site" evidence="10">
    <location>
        <position position="222"/>
    </location>
    <ligand>
        <name>Zn(2+)</name>
        <dbReference type="ChEBI" id="CHEBI:29105"/>
        <label>2</label>
        <note>catalytic</note>
    </ligand>
</feature>
<dbReference type="InterPro" id="IPR036365">
    <property type="entry name" value="PGBD-like_sf"/>
</dbReference>
<feature type="binding site" evidence="10">
    <location>
        <position position="198"/>
    </location>
    <ligand>
        <name>Ca(2+)</name>
        <dbReference type="ChEBI" id="CHEBI:29108"/>
        <label>3</label>
    </ligand>
</feature>
<evidence type="ECO:0000313" key="13">
    <source>
        <dbReference type="EMBL" id="KAK4875142.1"/>
    </source>
</evidence>
<evidence type="ECO:0000313" key="14">
    <source>
        <dbReference type="Proteomes" id="UP001353858"/>
    </source>
</evidence>
<keyword evidence="6 10" id="KW-0862">Zinc</keyword>
<reference evidence="14" key="1">
    <citation type="submission" date="2023-01" db="EMBL/GenBank/DDBJ databases">
        <title>Key to firefly adult light organ development and bioluminescence: homeobox transcription factors regulate luciferase expression and transportation to peroxisome.</title>
        <authorList>
            <person name="Fu X."/>
        </authorList>
    </citation>
    <scope>NUCLEOTIDE SEQUENCE [LARGE SCALE GENOMIC DNA]</scope>
</reference>
<feature type="binding site" evidence="10">
    <location>
        <position position="169"/>
    </location>
    <ligand>
        <name>Zn(2+)</name>
        <dbReference type="ChEBI" id="CHEBI:29105"/>
        <label>1</label>
    </ligand>
</feature>
<feature type="binding site" evidence="10">
    <location>
        <position position="157"/>
    </location>
    <ligand>
        <name>Ca(2+)</name>
        <dbReference type="ChEBI" id="CHEBI:29108"/>
        <label>2</label>
    </ligand>
</feature>
<feature type="active site" evidence="9">
    <location>
        <position position="223"/>
    </location>
</feature>
<keyword evidence="14" id="KW-1185">Reference proteome</keyword>
<evidence type="ECO:0000256" key="5">
    <source>
        <dbReference type="ARBA" id="ARBA00022801"/>
    </source>
</evidence>
<dbReference type="InterPro" id="IPR002477">
    <property type="entry name" value="Peptidoglycan-bd-like"/>
</dbReference>
<feature type="binding site" evidence="10">
    <location>
        <position position="201"/>
    </location>
    <ligand>
        <name>Ca(2+)</name>
        <dbReference type="ChEBI" id="CHEBI:29108"/>
        <label>3</label>
    </ligand>
</feature>
<evidence type="ECO:0000259" key="12">
    <source>
        <dbReference type="SMART" id="SM00235"/>
    </source>
</evidence>
<dbReference type="PANTHER" id="PTHR10201:SF169">
    <property type="entry name" value="MATRIX METALLOPROTEINASE-16-LIKE PROTEIN"/>
    <property type="match status" value="1"/>
</dbReference>
<feature type="domain" description="Peptidase metallopeptidase" evidence="12">
    <location>
        <begin position="105"/>
        <end position="267"/>
    </location>
</feature>
<evidence type="ECO:0000256" key="3">
    <source>
        <dbReference type="ARBA" id="ARBA00022723"/>
    </source>
</evidence>